<evidence type="ECO:0000256" key="3">
    <source>
        <dbReference type="HAMAP-Rule" id="MF_01537"/>
    </source>
</evidence>
<comment type="catalytic activity">
    <reaction evidence="3">
        <text>adenosine + phosphate = alpha-D-ribose 1-phosphate + adenine</text>
        <dbReference type="Rhea" id="RHEA:27642"/>
        <dbReference type="ChEBI" id="CHEBI:16335"/>
        <dbReference type="ChEBI" id="CHEBI:16708"/>
        <dbReference type="ChEBI" id="CHEBI:43474"/>
        <dbReference type="ChEBI" id="CHEBI:57720"/>
        <dbReference type="EC" id="2.4.2.1"/>
    </reaction>
</comment>
<evidence type="ECO:0000256" key="1">
    <source>
        <dbReference type="ARBA" id="ARBA00022676"/>
    </source>
</evidence>
<evidence type="ECO:0000313" key="4">
    <source>
        <dbReference type="EMBL" id="SPS06963.1"/>
    </source>
</evidence>
<sequence length="104" mass="11416">MSKFDNVSVIKQANVFFDGKCVSHTVLFPDGKRKTVGVIMPGSQLTFNVGSPEFMEITSGTCHVRLTGETNAKAYTTGMQFSVPANSSFEIHTQDTVHYVCSFE</sequence>
<dbReference type="HAMAP" id="MF_01537">
    <property type="entry name" value="Nucleos_phosphorylase_PpnP"/>
    <property type="match status" value="1"/>
</dbReference>
<dbReference type="GO" id="GO:0004731">
    <property type="term" value="F:purine-nucleoside phosphorylase activity"/>
    <property type="evidence" value="ECO:0007669"/>
    <property type="project" value="UniProtKB-UniRule"/>
</dbReference>
<dbReference type="InterPro" id="IPR011051">
    <property type="entry name" value="RmlC_Cupin_sf"/>
</dbReference>
<comment type="catalytic activity">
    <reaction evidence="3">
        <text>guanosine + phosphate = alpha-D-ribose 1-phosphate + guanine</text>
        <dbReference type="Rhea" id="RHEA:13233"/>
        <dbReference type="ChEBI" id="CHEBI:16235"/>
        <dbReference type="ChEBI" id="CHEBI:16750"/>
        <dbReference type="ChEBI" id="CHEBI:43474"/>
        <dbReference type="ChEBI" id="CHEBI:57720"/>
        <dbReference type="EC" id="2.4.2.1"/>
    </reaction>
</comment>
<dbReference type="GO" id="GO:0009032">
    <property type="term" value="F:thymidine phosphorylase activity"/>
    <property type="evidence" value="ECO:0007669"/>
    <property type="project" value="RHEA"/>
</dbReference>
<dbReference type="CDD" id="cd20296">
    <property type="entry name" value="cupin_PpnP-like"/>
    <property type="match status" value="1"/>
</dbReference>
<dbReference type="EC" id="2.4.2.1" evidence="3"/>
<protein>
    <recommendedName>
        <fullName evidence="3">Pyrimidine/purine nucleoside phosphorylase</fullName>
        <ecNumber evidence="3">2.4.2.1</ecNumber>
        <ecNumber evidence="3">2.4.2.2</ecNumber>
    </recommendedName>
    <alternativeName>
        <fullName evidence="3">Adenosine phosphorylase</fullName>
    </alternativeName>
    <alternativeName>
        <fullName evidence="3">Cytidine phosphorylase</fullName>
    </alternativeName>
    <alternativeName>
        <fullName evidence="3">Guanosine phosphorylase</fullName>
    </alternativeName>
    <alternativeName>
        <fullName evidence="3">Inosine phosphorylase</fullName>
    </alternativeName>
    <alternativeName>
        <fullName evidence="3">Thymidine phosphorylase</fullName>
    </alternativeName>
    <alternativeName>
        <fullName evidence="3">Uridine phosphorylase</fullName>
    </alternativeName>
    <alternativeName>
        <fullName evidence="3">Xanthosine phosphorylase</fullName>
    </alternativeName>
</protein>
<comment type="similarity">
    <text evidence="3">Belongs to the nucleoside phosphorylase PpnP family.</text>
</comment>
<dbReference type="AlphaFoldDB" id="A0A2X0QXJ1"/>
<comment type="catalytic activity">
    <reaction evidence="3">
        <text>a purine D-ribonucleoside + phosphate = a purine nucleobase + alpha-D-ribose 1-phosphate</text>
        <dbReference type="Rhea" id="RHEA:19805"/>
        <dbReference type="ChEBI" id="CHEBI:26386"/>
        <dbReference type="ChEBI" id="CHEBI:43474"/>
        <dbReference type="ChEBI" id="CHEBI:57720"/>
        <dbReference type="ChEBI" id="CHEBI:142355"/>
        <dbReference type="EC" id="2.4.2.1"/>
    </reaction>
</comment>
<comment type="catalytic activity">
    <reaction evidence="3">
        <text>xanthosine + phosphate = alpha-D-ribose 1-phosphate + xanthine</text>
        <dbReference type="Rhea" id="RHEA:27638"/>
        <dbReference type="ChEBI" id="CHEBI:17712"/>
        <dbReference type="ChEBI" id="CHEBI:18107"/>
        <dbReference type="ChEBI" id="CHEBI:43474"/>
        <dbReference type="ChEBI" id="CHEBI:57720"/>
        <dbReference type="EC" id="2.4.2.1"/>
    </reaction>
</comment>
<dbReference type="SUPFAM" id="SSF51182">
    <property type="entry name" value="RmlC-like cupins"/>
    <property type="match status" value="1"/>
</dbReference>
<dbReference type="InterPro" id="IPR014710">
    <property type="entry name" value="RmlC-like_jellyroll"/>
</dbReference>
<dbReference type="Gene3D" id="2.60.120.10">
    <property type="entry name" value="Jelly Rolls"/>
    <property type="match status" value="1"/>
</dbReference>
<dbReference type="InterPro" id="IPR009664">
    <property type="entry name" value="Ppnp"/>
</dbReference>
<comment type="catalytic activity">
    <reaction evidence="3">
        <text>uridine + phosphate = alpha-D-ribose 1-phosphate + uracil</text>
        <dbReference type="Rhea" id="RHEA:24388"/>
        <dbReference type="ChEBI" id="CHEBI:16704"/>
        <dbReference type="ChEBI" id="CHEBI:17568"/>
        <dbReference type="ChEBI" id="CHEBI:43474"/>
        <dbReference type="ChEBI" id="CHEBI:57720"/>
        <dbReference type="EC" id="2.4.2.2"/>
    </reaction>
</comment>
<proteinExistence type="inferred from homology"/>
<dbReference type="GO" id="GO:0047975">
    <property type="term" value="F:guanosine phosphorylase activity"/>
    <property type="evidence" value="ECO:0007669"/>
    <property type="project" value="RHEA"/>
</dbReference>
<dbReference type="PANTHER" id="PTHR36540:SF1">
    <property type="entry name" value="PYRIMIDINE_PURINE NUCLEOSIDE PHOSPHORYLASE"/>
    <property type="match status" value="1"/>
</dbReference>
<comment type="catalytic activity">
    <reaction evidence="3">
        <text>thymidine + phosphate = 2-deoxy-alpha-D-ribose 1-phosphate + thymine</text>
        <dbReference type="Rhea" id="RHEA:16037"/>
        <dbReference type="ChEBI" id="CHEBI:17748"/>
        <dbReference type="ChEBI" id="CHEBI:17821"/>
        <dbReference type="ChEBI" id="CHEBI:43474"/>
        <dbReference type="ChEBI" id="CHEBI:57259"/>
        <dbReference type="EC" id="2.4.2.2"/>
    </reaction>
</comment>
<comment type="catalytic activity">
    <reaction evidence="3">
        <text>inosine + phosphate = alpha-D-ribose 1-phosphate + hypoxanthine</text>
        <dbReference type="Rhea" id="RHEA:27646"/>
        <dbReference type="ChEBI" id="CHEBI:17368"/>
        <dbReference type="ChEBI" id="CHEBI:17596"/>
        <dbReference type="ChEBI" id="CHEBI:43474"/>
        <dbReference type="ChEBI" id="CHEBI:57720"/>
        <dbReference type="EC" id="2.4.2.1"/>
    </reaction>
</comment>
<dbReference type="EMBL" id="LS423452">
    <property type="protein sequence ID" value="SPS06963.1"/>
    <property type="molecule type" value="Genomic_DNA"/>
</dbReference>
<gene>
    <name evidence="3" type="primary">ppnP</name>
    <name evidence="4" type="ORF">NITFAB_2560</name>
</gene>
<dbReference type="Pfam" id="PF06865">
    <property type="entry name" value="Ppnp"/>
    <property type="match status" value="1"/>
</dbReference>
<keyword evidence="1 3" id="KW-0328">Glycosyltransferase</keyword>
<dbReference type="EC" id="2.4.2.2" evidence="3"/>
<evidence type="ECO:0000256" key="2">
    <source>
        <dbReference type="ARBA" id="ARBA00022679"/>
    </source>
</evidence>
<comment type="function">
    <text evidence="3">Catalyzes the phosphorolysis of diverse nucleosides, yielding D-ribose 1-phosphate and the respective free bases. Can use uridine, adenosine, guanosine, cytidine, thymidine, inosine and xanthosine as substrates. Also catalyzes the reverse reactions.</text>
</comment>
<name>A0A2X0QXJ1_9PROT</name>
<reference evidence="4" key="1">
    <citation type="submission" date="2018-05" db="EMBL/GenBank/DDBJ databases">
        <authorList>
            <person name="Lanie J.A."/>
            <person name="Ng W.-L."/>
            <person name="Kazmierczak K.M."/>
            <person name="Andrzejewski T.M."/>
            <person name="Davidsen T.M."/>
            <person name="Wayne K.J."/>
            <person name="Tettelin H."/>
            <person name="Glass J.I."/>
            <person name="Rusch D."/>
            <person name="Podicherti R."/>
            <person name="Tsui H.-C.T."/>
            <person name="Winkler M.E."/>
        </authorList>
    </citation>
    <scope>NUCLEOTIDE SEQUENCE</scope>
    <source>
        <strain evidence="4">KNB</strain>
    </source>
</reference>
<keyword evidence="2 3" id="KW-0808">Transferase</keyword>
<comment type="catalytic activity">
    <reaction evidence="3">
        <text>cytidine + phosphate = cytosine + alpha-D-ribose 1-phosphate</text>
        <dbReference type="Rhea" id="RHEA:52540"/>
        <dbReference type="ChEBI" id="CHEBI:16040"/>
        <dbReference type="ChEBI" id="CHEBI:17562"/>
        <dbReference type="ChEBI" id="CHEBI:43474"/>
        <dbReference type="ChEBI" id="CHEBI:57720"/>
        <dbReference type="EC" id="2.4.2.2"/>
    </reaction>
</comment>
<organism evidence="4">
    <name type="scientific">Candidatus Nitrotoga fabula</name>
    <dbReference type="NCBI Taxonomy" id="2182327"/>
    <lineage>
        <taxon>Bacteria</taxon>
        <taxon>Pseudomonadati</taxon>
        <taxon>Pseudomonadota</taxon>
        <taxon>Betaproteobacteria</taxon>
        <taxon>Nitrosomonadales</taxon>
        <taxon>Gallionellaceae</taxon>
        <taxon>Candidatus Nitrotoga</taxon>
    </lineage>
</organism>
<dbReference type="GO" id="GO:0005829">
    <property type="term" value="C:cytosol"/>
    <property type="evidence" value="ECO:0007669"/>
    <property type="project" value="TreeGrafter"/>
</dbReference>
<accession>A0A2X0QXJ1</accession>
<dbReference type="PANTHER" id="PTHR36540">
    <property type="entry name" value="PYRIMIDINE/PURINE NUCLEOSIDE PHOSPHORYLASE"/>
    <property type="match status" value="1"/>
</dbReference>
<dbReference type="GO" id="GO:0004850">
    <property type="term" value="F:uridine phosphorylase activity"/>
    <property type="evidence" value="ECO:0007669"/>
    <property type="project" value="RHEA"/>
</dbReference>